<evidence type="ECO:0000313" key="2">
    <source>
        <dbReference type="Proteomes" id="UP000886741"/>
    </source>
</evidence>
<accession>A0A9D1FCM5</accession>
<dbReference type="EMBL" id="DVJJ01000164">
    <property type="protein sequence ID" value="HIS65806.1"/>
    <property type="molecule type" value="Genomic_DNA"/>
</dbReference>
<evidence type="ECO:0000313" key="1">
    <source>
        <dbReference type="EMBL" id="HIS65806.1"/>
    </source>
</evidence>
<gene>
    <name evidence="1" type="ORF">IAA83_10645</name>
</gene>
<dbReference type="Proteomes" id="UP000886741">
    <property type="component" value="Unassembled WGS sequence"/>
</dbReference>
<organism evidence="1 2">
    <name type="scientific">Candidatus Avoscillospira avistercoris</name>
    <dbReference type="NCBI Taxonomy" id="2840707"/>
    <lineage>
        <taxon>Bacteria</taxon>
        <taxon>Bacillati</taxon>
        <taxon>Bacillota</taxon>
        <taxon>Clostridia</taxon>
        <taxon>Eubacteriales</taxon>
        <taxon>Oscillospiraceae</taxon>
        <taxon>Oscillospiraceae incertae sedis</taxon>
        <taxon>Candidatus Avoscillospira</taxon>
    </lineage>
</organism>
<comment type="caution">
    <text evidence="1">The sequence shown here is derived from an EMBL/GenBank/DDBJ whole genome shotgun (WGS) entry which is preliminary data.</text>
</comment>
<name>A0A9D1FCM5_9FIRM</name>
<dbReference type="AlphaFoldDB" id="A0A9D1FCM5"/>
<proteinExistence type="predicted"/>
<sequence>MTFTACTPQEEEAVSAKPVIYLYPEQETDVTVQLDHDGPLTATYPAYADGWSIQAAPDGTLTDPETGRMYYCLFWEGVTETEYDFSEGFCVAGADMADFLEQALAELGLTEREANEFLIYWLPQMEGNAYNLMAFQTEAYTDHARLTITPEPDSLLRVFLAWKPVEEPVEVPTQTLEPFQREGFTVVEWGGCKVP</sequence>
<reference evidence="1" key="1">
    <citation type="submission" date="2020-10" db="EMBL/GenBank/DDBJ databases">
        <authorList>
            <person name="Gilroy R."/>
        </authorList>
    </citation>
    <scope>NUCLEOTIDE SEQUENCE</scope>
    <source>
        <strain evidence="1">ChiBcec16-1751</strain>
    </source>
</reference>
<protein>
    <submittedName>
        <fullName evidence="1">Uncharacterized protein</fullName>
    </submittedName>
</protein>
<reference evidence="1" key="2">
    <citation type="journal article" date="2021" name="PeerJ">
        <title>Extensive microbial diversity within the chicken gut microbiome revealed by metagenomics and culture.</title>
        <authorList>
            <person name="Gilroy R."/>
            <person name="Ravi A."/>
            <person name="Getino M."/>
            <person name="Pursley I."/>
            <person name="Horton D.L."/>
            <person name="Alikhan N.F."/>
            <person name="Baker D."/>
            <person name="Gharbi K."/>
            <person name="Hall N."/>
            <person name="Watson M."/>
            <person name="Adriaenssens E.M."/>
            <person name="Foster-Nyarko E."/>
            <person name="Jarju S."/>
            <person name="Secka A."/>
            <person name="Antonio M."/>
            <person name="Oren A."/>
            <person name="Chaudhuri R.R."/>
            <person name="La Ragione R."/>
            <person name="Hildebrand F."/>
            <person name="Pallen M.J."/>
        </authorList>
    </citation>
    <scope>NUCLEOTIDE SEQUENCE</scope>
    <source>
        <strain evidence="1">ChiBcec16-1751</strain>
    </source>
</reference>